<keyword evidence="2" id="KW-1185">Reference proteome</keyword>
<dbReference type="EMBL" id="CP073100">
    <property type="protein sequence ID" value="QUE49458.1"/>
    <property type="molecule type" value="Genomic_DNA"/>
</dbReference>
<dbReference type="KEGG" id="lamb:KBB96_11295"/>
<name>A0A975G5Q9_9BACT</name>
<reference evidence="1" key="1">
    <citation type="submission" date="2021-04" db="EMBL/GenBank/DDBJ databases">
        <title>Luteolibacter sp. 32A isolated from the skin of an Anderson's salamander (Ambystoma andersonii).</title>
        <authorList>
            <person name="Spergser J."/>
            <person name="Busse H.-J."/>
        </authorList>
    </citation>
    <scope>NUCLEOTIDE SEQUENCE</scope>
    <source>
        <strain evidence="1">32A</strain>
    </source>
</reference>
<dbReference type="RefSeq" id="WP_211629542.1">
    <property type="nucleotide sequence ID" value="NZ_CP073100.1"/>
</dbReference>
<sequence>MRLRFQIVALFLAAGTMARGQDQDLLRQIQVVNGQTVIYDTPLTSTDGTIMSQPITNNTVFQLYSQVYIPPSGGLGLFLGTTVLDLGLQLSLSLFGKASSLSFVKVDETTLGTYLPSVTIQALSEDSSVPARTRADRPYGMRIQVSGLQSDPTVPEYARKMQVRRSYKTYDPLIYAYTAASASGEYTDATTLQQNGTFVDNAILQRLPTSTPTKATGQETFTVYTHPDAGGVQTQYAAATVQIWPVATSQITGIDTTRTYQAPPTTGSVQLSDAYPKSVTYVQVYKGNPALGTTGTPLGATVVSYDSTVPQNAMLAITGLEDVAKEDGTYTLEVLTITPFNSGAPERLAYTTFKLDRTIQVNASMNTFGD</sequence>
<organism evidence="1 2">
    <name type="scientific">Luteolibacter ambystomatis</name>
    <dbReference type="NCBI Taxonomy" id="2824561"/>
    <lineage>
        <taxon>Bacteria</taxon>
        <taxon>Pseudomonadati</taxon>
        <taxon>Verrucomicrobiota</taxon>
        <taxon>Verrucomicrobiia</taxon>
        <taxon>Verrucomicrobiales</taxon>
        <taxon>Verrucomicrobiaceae</taxon>
        <taxon>Luteolibacter</taxon>
    </lineage>
</organism>
<evidence type="ECO:0000313" key="1">
    <source>
        <dbReference type="EMBL" id="QUE49458.1"/>
    </source>
</evidence>
<dbReference type="Proteomes" id="UP000676169">
    <property type="component" value="Chromosome"/>
</dbReference>
<gene>
    <name evidence="1" type="ORF">KBB96_11295</name>
</gene>
<accession>A0A975G5Q9</accession>
<evidence type="ECO:0000313" key="2">
    <source>
        <dbReference type="Proteomes" id="UP000676169"/>
    </source>
</evidence>
<dbReference type="AlphaFoldDB" id="A0A975G5Q9"/>
<proteinExistence type="predicted"/>
<protein>
    <submittedName>
        <fullName evidence="1">Uncharacterized protein</fullName>
    </submittedName>
</protein>